<evidence type="ECO:0000256" key="4">
    <source>
        <dbReference type="ARBA" id="ARBA00022692"/>
    </source>
</evidence>
<keyword evidence="5 7" id="KW-1133">Transmembrane helix</keyword>
<dbReference type="CDD" id="cd06261">
    <property type="entry name" value="TM_PBP2"/>
    <property type="match status" value="1"/>
</dbReference>
<dbReference type="RefSeq" id="WP_210655816.1">
    <property type="nucleotide sequence ID" value="NZ_JAGKSP010000001.1"/>
</dbReference>
<feature type="transmembrane region" description="Helical" evidence="7">
    <location>
        <begin position="185"/>
        <end position="210"/>
    </location>
</feature>
<evidence type="ECO:0000313" key="9">
    <source>
        <dbReference type="EMBL" id="MBP3962004.1"/>
    </source>
</evidence>
<evidence type="ECO:0000259" key="8">
    <source>
        <dbReference type="PROSITE" id="PS50928"/>
    </source>
</evidence>
<feature type="transmembrane region" description="Helical" evidence="7">
    <location>
        <begin position="112"/>
        <end position="131"/>
    </location>
</feature>
<dbReference type="Proteomes" id="UP000673394">
    <property type="component" value="Unassembled WGS sequence"/>
</dbReference>
<keyword evidence="4 7" id="KW-0812">Transmembrane</keyword>
<dbReference type="InterPro" id="IPR035906">
    <property type="entry name" value="MetI-like_sf"/>
</dbReference>
<feature type="transmembrane region" description="Helical" evidence="7">
    <location>
        <begin position="12"/>
        <end position="35"/>
    </location>
</feature>
<evidence type="ECO:0000256" key="3">
    <source>
        <dbReference type="ARBA" id="ARBA00022475"/>
    </source>
</evidence>
<feature type="transmembrane region" description="Helical" evidence="7">
    <location>
        <begin position="143"/>
        <end position="164"/>
    </location>
</feature>
<keyword evidence="2" id="KW-0813">Transport</keyword>
<reference evidence="9 10" key="1">
    <citation type="submission" date="2021-04" db="EMBL/GenBank/DDBJ databases">
        <title>Paenibacillus sp. DLE-14 whole genome sequence.</title>
        <authorList>
            <person name="Ham Y.J."/>
        </authorList>
    </citation>
    <scope>NUCLEOTIDE SEQUENCE [LARGE SCALE GENOMIC DNA]</scope>
    <source>
        <strain evidence="9 10">DLE-14</strain>
    </source>
</reference>
<evidence type="ECO:0000256" key="5">
    <source>
        <dbReference type="ARBA" id="ARBA00022989"/>
    </source>
</evidence>
<dbReference type="Gene3D" id="1.10.3720.10">
    <property type="entry name" value="MetI-like"/>
    <property type="match status" value="1"/>
</dbReference>
<dbReference type="PANTHER" id="PTHR43744:SF9">
    <property type="entry name" value="POLYGALACTURONAN_RHAMNOGALACTURONAN TRANSPORT SYSTEM PERMEASE PROTEIN YTCP"/>
    <property type="match status" value="1"/>
</dbReference>
<keyword evidence="3" id="KW-1003">Cell membrane</keyword>
<evidence type="ECO:0000256" key="6">
    <source>
        <dbReference type="ARBA" id="ARBA00023136"/>
    </source>
</evidence>
<feature type="transmembrane region" description="Helical" evidence="7">
    <location>
        <begin position="76"/>
        <end position="100"/>
    </location>
</feature>
<evidence type="ECO:0000256" key="1">
    <source>
        <dbReference type="ARBA" id="ARBA00004651"/>
    </source>
</evidence>
<organism evidence="9 10">
    <name type="scientific">Paenibacillus lignilyticus</name>
    <dbReference type="NCBI Taxonomy" id="1172615"/>
    <lineage>
        <taxon>Bacteria</taxon>
        <taxon>Bacillati</taxon>
        <taxon>Bacillota</taxon>
        <taxon>Bacilli</taxon>
        <taxon>Bacillales</taxon>
        <taxon>Paenibacillaceae</taxon>
        <taxon>Paenibacillus</taxon>
    </lineage>
</organism>
<dbReference type="SUPFAM" id="SSF161098">
    <property type="entry name" value="MetI-like"/>
    <property type="match status" value="1"/>
</dbReference>
<comment type="caution">
    <text evidence="9">The sequence shown here is derived from an EMBL/GenBank/DDBJ whole genome shotgun (WGS) entry which is preliminary data.</text>
</comment>
<dbReference type="EMBL" id="JAGKSP010000001">
    <property type="protein sequence ID" value="MBP3962004.1"/>
    <property type="molecule type" value="Genomic_DNA"/>
</dbReference>
<name>A0ABS5C7N4_9BACL</name>
<evidence type="ECO:0000313" key="10">
    <source>
        <dbReference type="Proteomes" id="UP000673394"/>
    </source>
</evidence>
<keyword evidence="10" id="KW-1185">Reference proteome</keyword>
<dbReference type="InterPro" id="IPR000515">
    <property type="entry name" value="MetI-like"/>
</dbReference>
<evidence type="ECO:0000256" key="7">
    <source>
        <dbReference type="SAM" id="Phobius"/>
    </source>
</evidence>
<protein>
    <submittedName>
        <fullName evidence="9">Carbohydrate ABC transporter permease</fullName>
    </submittedName>
</protein>
<comment type="subcellular location">
    <subcellularLocation>
        <location evidence="1">Cell membrane</location>
        <topology evidence="1">Multi-pass membrane protein</topology>
    </subcellularLocation>
</comment>
<dbReference type="PANTHER" id="PTHR43744">
    <property type="entry name" value="ABC TRANSPORTER PERMEASE PROTEIN MG189-RELATED-RELATED"/>
    <property type="match status" value="1"/>
</dbReference>
<keyword evidence="6 7" id="KW-0472">Membrane</keyword>
<feature type="domain" description="ABC transmembrane type-1" evidence="8">
    <location>
        <begin position="76"/>
        <end position="275"/>
    </location>
</feature>
<feature type="transmembrane region" description="Helical" evidence="7">
    <location>
        <begin position="264"/>
        <end position="281"/>
    </location>
</feature>
<gene>
    <name evidence="9" type="ORF">I8J30_04715</name>
</gene>
<evidence type="ECO:0000256" key="2">
    <source>
        <dbReference type="ARBA" id="ARBA00022448"/>
    </source>
</evidence>
<accession>A0ABS5C7N4</accession>
<proteinExistence type="predicted"/>
<sequence length="296" mass="33054">MHAARAGRPGGNHVLIVLVLTLLSILIIFPLLYVVSVSLSYDADIARYGYQLIPKRLTFTAYSYLLQNPKLLLQSYFITVVVTVVGTAIALLLTSSIAYVMTRKDYRYGKATTFFVFFTLLFNAGLVPSYMIMTNVLHLQDTIWALILPYGVSAWFAMLMKGFMQGLPFEIIESAKIDGATEPSIFVRIILPLSKPALATIGLFYALAFWNDWWLAMLYIQNEKLIPLQFFLNRIMTNIEFLTKNVQAGISVDLSAIPTESSRMAIAILAAGPMLFAFPFFQKYLVKGLTVGAVKG</sequence>
<dbReference type="PROSITE" id="PS50928">
    <property type="entry name" value="ABC_TM1"/>
    <property type="match status" value="1"/>
</dbReference>